<dbReference type="Proteomes" id="UP000067738">
    <property type="component" value="Chromosome"/>
</dbReference>
<dbReference type="PROSITE" id="PS50800">
    <property type="entry name" value="SAP"/>
    <property type="match status" value="1"/>
</dbReference>
<keyword evidence="3" id="KW-1185">Reference proteome</keyword>
<feature type="domain" description="SAP" evidence="1">
    <location>
        <begin position="18"/>
        <end position="52"/>
    </location>
</feature>
<organism evidence="2 3">
    <name type="scientific">Methanobrevibacter millerae</name>
    <dbReference type="NCBI Taxonomy" id="230361"/>
    <lineage>
        <taxon>Archaea</taxon>
        <taxon>Methanobacteriati</taxon>
        <taxon>Methanobacteriota</taxon>
        <taxon>Methanomada group</taxon>
        <taxon>Methanobacteria</taxon>
        <taxon>Methanobacteriales</taxon>
        <taxon>Methanobacteriaceae</taxon>
        <taxon>Methanobrevibacter</taxon>
    </lineage>
</organism>
<gene>
    <name evidence="2" type="ORF">sm9_0147</name>
</gene>
<dbReference type="Pfam" id="PF20026">
    <property type="entry name" value="DUF6434"/>
    <property type="match status" value="1"/>
</dbReference>
<dbReference type="OrthoDB" id="76948at2157"/>
<reference evidence="2 3" key="1">
    <citation type="submission" date="2015-04" db="EMBL/GenBank/DDBJ databases">
        <title>The complete genome sequence of the rumen methanogen Methanobrevibacter millerae SM9.</title>
        <authorList>
            <person name="Leahy S.C."/>
            <person name="Kelly W.J."/>
            <person name="Pacheco D.M."/>
            <person name="Li D."/>
            <person name="Altermann E."/>
            <person name="Attwood G.T."/>
        </authorList>
    </citation>
    <scope>NUCLEOTIDE SEQUENCE [LARGE SCALE GENOMIC DNA]</scope>
    <source>
        <strain evidence="2 3">SM9</strain>
    </source>
</reference>
<name>A0A0U3CUD0_9EURY</name>
<dbReference type="RefSeq" id="WP_058738318.1">
    <property type="nucleotide sequence ID" value="NZ_CP011266.1"/>
</dbReference>
<dbReference type="EMBL" id="CP011266">
    <property type="protein sequence ID" value="ALT67956.1"/>
    <property type="molecule type" value="Genomic_DNA"/>
</dbReference>
<dbReference type="Pfam" id="PF18953">
    <property type="entry name" value="SAP_new25"/>
    <property type="match status" value="1"/>
</dbReference>
<dbReference type="AlphaFoldDB" id="A0A0U3CUD0"/>
<sequence>MSNKDLLTKELTPEEFTQYYFLKEELKDFCRREGLKRSGNKQDLEKRIIHYLSTGKQLEESIIKEKITNNISDINLDSKLGENFKCSEDKRVFFEKYIGKGFKFKVKFQKWLRANPEKTYRDAISAYDMIINSKEKTKIDKQFQYNQYIRDFFADNNDKSLSEAIKCWNYKKSIKGHNKYERTDLEALL</sequence>
<dbReference type="GeneID" id="26735127"/>
<dbReference type="PATRIC" id="fig|230361.4.peg.148"/>
<dbReference type="InterPro" id="IPR003034">
    <property type="entry name" value="SAP_dom"/>
</dbReference>
<dbReference type="SUPFAM" id="SSF68906">
    <property type="entry name" value="SAP domain"/>
    <property type="match status" value="1"/>
</dbReference>
<evidence type="ECO:0000313" key="2">
    <source>
        <dbReference type="EMBL" id="ALT67956.1"/>
    </source>
</evidence>
<proteinExistence type="predicted"/>
<evidence type="ECO:0000313" key="3">
    <source>
        <dbReference type="Proteomes" id="UP000067738"/>
    </source>
</evidence>
<accession>A0A0U3CUD0</accession>
<dbReference type="InterPro" id="IPR045492">
    <property type="entry name" value="DUF6434"/>
</dbReference>
<dbReference type="SMART" id="SM00513">
    <property type="entry name" value="SAP"/>
    <property type="match status" value="1"/>
</dbReference>
<dbReference type="InterPro" id="IPR036361">
    <property type="entry name" value="SAP_dom_sf"/>
</dbReference>
<dbReference type="KEGG" id="mmil:sm9_0147"/>
<evidence type="ECO:0000259" key="1">
    <source>
        <dbReference type="PROSITE" id="PS50800"/>
    </source>
</evidence>
<protein>
    <recommendedName>
        <fullName evidence="1">SAP domain-containing protein</fullName>
    </recommendedName>
</protein>